<name>A0A0C2FNQ9_9BILA</name>
<dbReference type="EMBL" id="KN750329">
    <property type="protein sequence ID" value="KIH50235.1"/>
    <property type="molecule type" value="Genomic_DNA"/>
</dbReference>
<dbReference type="PANTHER" id="PTHR22898:SF3">
    <property type="entry name" value="ALPHA-1,2-FUCOSYLTRANSFERASE-RELATED"/>
    <property type="match status" value="1"/>
</dbReference>
<keyword evidence="3" id="KW-1185">Reference proteome</keyword>
<dbReference type="AlphaFoldDB" id="A0A0C2FNQ9"/>
<keyword evidence="1" id="KW-0472">Membrane</keyword>
<reference evidence="2 3" key="1">
    <citation type="submission" date="2013-12" db="EMBL/GenBank/DDBJ databases">
        <title>Draft genome of the parsitic nematode Ancylostoma duodenale.</title>
        <authorList>
            <person name="Mitreva M."/>
        </authorList>
    </citation>
    <scope>NUCLEOTIDE SEQUENCE [LARGE SCALE GENOMIC DNA]</scope>
    <source>
        <strain evidence="2 3">Zhejiang</strain>
    </source>
</reference>
<evidence type="ECO:0000256" key="1">
    <source>
        <dbReference type="SAM" id="Phobius"/>
    </source>
</evidence>
<protein>
    <submittedName>
        <fullName evidence="2">Uncharacterized protein</fullName>
    </submittedName>
</protein>
<feature type="transmembrane region" description="Helical" evidence="1">
    <location>
        <begin position="36"/>
        <end position="54"/>
    </location>
</feature>
<dbReference type="OrthoDB" id="5815225at2759"/>
<gene>
    <name evidence="2" type="ORF">ANCDUO_19687</name>
</gene>
<organism evidence="2 3">
    <name type="scientific">Ancylostoma duodenale</name>
    <dbReference type="NCBI Taxonomy" id="51022"/>
    <lineage>
        <taxon>Eukaryota</taxon>
        <taxon>Metazoa</taxon>
        <taxon>Ecdysozoa</taxon>
        <taxon>Nematoda</taxon>
        <taxon>Chromadorea</taxon>
        <taxon>Rhabditida</taxon>
        <taxon>Rhabditina</taxon>
        <taxon>Rhabditomorpha</taxon>
        <taxon>Strongyloidea</taxon>
        <taxon>Ancylostomatidae</taxon>
        <taxon>Ancylostomatinae</taxon>
        <taxon>Ancylostoma</taxon>
    </lineage>
</organism>
<dbReference type="InterPro" id="IPR052501">
    <property type="entry name" value="Alpha-1-2_FucT"/>
</dbReference>
<proteinExistence type="predicted"/>
<keyword evidence="1" id="KW-1133">Transmembrane helix</keyword>
<sequence length="80" mass="9231">MSRTIVEVGNWEKDAVLVSKFEDYIDLYISSKLCDAFLITAVTSTFGWWLAFFAPGQDAIYYMPDTRIHGDKRPSEELFL</sequence>
<evidence type="ECO:0000313" key="3">
    <source>
        <dbReference type="Proteomes" id="UP000054047"/>
    </source>
</evidence>
<accession>A0A0C2FNQ9</accession>
<dbReference type="PANTHER" id="PTHR22898">
    <property type="entry name" value="UNCHARACTERIZED GLYCOSOL TRANSFERASE-RELATED"/>
    <property type="match status" value="1"/>
</dbReference>
<dbReference type="Proteomes" id="UP000054047">
    <property type="component" value="Unassembled WGS sequence"/>
</dbReference>
<evidence type="ECO:0000313" key="2">
    <source>
        <dbReference type="EMBL" id="KIH50235.1"/>
    </source>
</evidence>
<keyword evidence="1" id="KW-0812">Transmembrane</keyword>